<gene>
    <name evidence="2" type="primary">OJ1014_B05.22</name>
</gene>
<feature type="region of interest" description="Disordered" evidence="1">
    <location>
        <begin position="220"/>
        <end position="264"/>
    </location>
</feature>
<evidence type="ECO:0000313" key="3">
    <source>
        <dbReference type="Proteomes" id="UP000000763"/>
    </source>
</evidence>
<reference evidence="3" key="1">
    <citation type="journal article" date="2005" name="Nature">
        <title>The map-based sequence of the rice genome.</title>
        <authorList>
            <consortium name="International rice genome sequencing project (IRGSP)"/>
            <person name="Matsumoto T."/>
            <person name="Wu J."/>
            <person name="Kanamori H."/>
            <person name="Katayose Y."/>
            <person name="Fujisawa M."/>
            <person name="Namiki N."/>
            <person name="Mizuno H."/>
            <person name="Yamamoto K."/>
            <person name="Antonio B.A."/>
            <person name="Baba T."/>
            <person name="Sakata K."/>
            <person name="Nagamura Y."/>
            <person name="Aoki H."/>
            <person name="Arikawa K."/>
            <person name="Arita K."/>
            <person name="Bito T."/>
            <person name="Chiden Y."/>
            <person name="Fujitsuka N."/>
            <person name="Fukunaka R."/>
            <person name="Hamada M."/>
            <person name="Harada C."/>
            <person name="Hayashi A."/>
            <person name="Hijishita S."/>
            <person name="Honda M."/>
            <person name="Hosokawa S."/>
            <person name="Ichikawa Y."/>
            <person name="Idonuma A."/>
            <person name="Iijima M."/>
            <person name="Ikeda M."/>
            <person name="Ikeno M."/>
            <person name="Ito K."/>
            <person name="Ito S."/>
            <person name="Ito T."/>
            <person name="Ito Y."/>
            <person name="Ito Y."/>
            <person name="Iwabuchi A."/>
            <person name="Kamiya K."/>
            <person name="Karasawa W."/>
            <person name="Kurita K."/>
            <person name="Katagiri S."/>
            <person name="Kikuta A."/>
            <person name="Kobayashi H."/>
            <person name="Kobayashi N."/>
            <person name="Machita K."/>
            <person name="Maehara T."/>
            <person name="Masukawa M."/>
            <person name="Mizubayashi T."/>
            <person name="Mukai Y."/>
            <person name="Nagasaki H."/>
            <person name="Nagata Y."/>
            <person name="Naito S."/>
            <person name="Nakashima M."/>
            <person name="Nakama Y."/>
            <person name="Nakamichi Y."/>
            <person name="Nakamura M."/>
            <person name="Meguro A."/>
            <person name="Negishi M."/>
            <person name="Ohta I."/>
            <person name="Ohta T."/>
            <person name="Okamoto M."/>
            <person name="Ono N."/>
            <person name="Saji S."/>
            <person name="Sakaguchi M."/>
            <person name="Sakai K."/>
            <person name="Shibata M."/>
            <person name="Shimokawa T."/>
            <person name="Song J."/>
            <person name="Takazaki Y."/>
            <person name="Terasawa K."/>
            <person name="Tsugane M."/>
            <person name="Tsuji K."/>
            <person name="Ueda S."/>
            <person name="Waki K."/>
            <person name="Yamagata H."/>
            <person name="Yamamoto M."/>
            <person name="Yamamoto S."/>
            <person name="Yamane H."/>
            <person name="Yoshiki S."/>
            <person name="Yoshihara R."/>
            <person name="Yukawa K."/>
            <person name="Zhong H."/>
            <person name="Yano M."/>
            <person name="Yuan Q."/>
            <person name="Ouyang S."/>
            <person name="Liu J."/>
            <person name="Jones K.M."/>
            <person name="Gansberger K."/>
            <person name="Moffat K."/>
            <person name="Hill J."/>
            <person name="Bera J."/>
            <person name="Fadrosh D."/>
            <person name="Jin S."/>
            <person name="Johri S."/>
            <person name="Kim M."/>
            <person name="Overton L."/>
            <person name="Reardon M."/>
            <person name="Tsitrin T."/>
            <person name="Vuong H."/>
            <person name="Weaver B."/>
            <person name="Ciecko A."/>
            <person name="Tallon L."/>
            <person name="Jackson J."/>
            <person name="Pai G."/>
            <person name="Aken S.V."/>
            <person name="Utterback T."/>
            <person name="Reidmuller S."/>
            <person name="Feldblyum T."/>
            <person name="Hsiao J."/>
            <person name="Zismann V."/>
            <person name="Iobst S."/>
            <person name="de Vazeille A.R."/>
            <person name="Buell C.R."/>
            <person name="Ying K."/>
            <person name="Li Y."/>
            <person name="Lu T."/>
            <person name="Huang Y."/>
            <person name="Zhao Q."/>
            <person name="Feng Q."/>
            <person name="Zhang L."/>
            <person name="Zhu J."/>
            <person name="Weng Q."/>
            <person name="Mu J."/>
            <person name="Lu Y."/>
            <person name="Fan D."/>
            <person name="Liu Y."/>
            <person name="Guan J."/>
            <person name="Zhang Y."/>
            <person name="Yu S."/>
            <person name="Liu X."/>
            <person name="Zhang Y."/>
            <person name="Hong G."/>
            <person name="Han B."/>
            <person name="Choisne N."/>
            <person name="Demange N."/>
            <person name="Orjeda G."/>
            <person name="Samain S."/>
            <person name="Cattolico L."/>
            <person name="Pelletier E."/>
            <person name="Couloux A."/>
            <person name="Segurens B."/>
            <person name="Wincker P."/>
            <person name="D'Hont A."/>
            <person name="Scarpelli C."/>
            <person name="Weissenbach J."/>
            <person name="Salanoubat M."/>
            <person name="Quetier F."/>
            <person name="Yu Y."/>
            <person name="Kim H.R."/>
            <person name="Rambo T."/>
            <person name="Currie J."/>
            <person name="Collura K."/>
            <person name="Luo M."/>
            <person name="Yang T."/>
            <person name="Ammiraju J.S.S."/>
            <person name="Engler F."/>
            <person name="Soderlund C."/>
            <person name="Wing R.A."/>
            <person name="Palmer L.E."/>
            <person name="de la Bastide M."/>
            <person name="Spiegel L."/>
            <person name="Nascimento L."/>
            <person name="Zutavern T."/>
            <person name="O'Shaughnessy A."/>
            <person name="Dike S."/>
            <person name="Dedhia N."/>
            <person name="Preston R."/>
            <person name="Balija V."/>
            <person name="McCombie W.R."/>
            <person name="Chow T."/>
            <person name="Chen H."/>
            <person name="Chung M."/>
            <person name="Chen C."/>
            <person name="Shaw J."/>
            <person name="Wu H."/>
            <person name="Hsiao K."/>
            <person name="Chao Y."/>
            <person name="Chu M."/>
            <person name="Cheng C."/>
            <person name="Hour A."/>
            <person name="Lee P."/>
            <person name="Lin S."/>
            <person name="Lin Y."/>
            <person name="Liou J."/>
            <person name="Liu S."/>
            <person name="Hsing Y."/>
            <person name="Raghuvanshi S."/>
            <person name="Mohanty A."/>
            <person name="Bharti A.K."/>
            <person name="Gaur A."/>
            <person name="Gupta V."/>
            <person name="Kumar D."/>
            <person name="Ravi V."/>
            <person name="Vij S."/>
            <person name="Kapur A."/>
            <person name="Khurana P."/>
            <person name="Khurana P."/>
            <person name="Khurana J.P."/>
            <person name="Tyagi A.K."/>
            <person name="Gaikwad K."/>
            <person name="Singh A."/>
            <person name="Dalal V."/>
            <person name="Srivastava S."/>
            <person name="Dixit A."/>
            <person name="Pal A.K."/>
            <person name="Ghazi I.A."/>
            <person name="Yadav M."/>
            <person name="Pandit A."/>
            <person name="Bhargava A."/>
            <person name="Sureshbabu K."/>
            <person name="Batra K."/>
            <person name="Sharma T.R."/>
            <person name="Mohapatra T."/>
            <person name="Singh N.K."/>
            <person name="Messing J."/>
            <person name="Nelson A.B."/>
            <person name="Fuks G."/>
            <person name="Kavchok S."/>
            <person name="Keizer G."/>
            <person name="Linton E."/>
            <person name="Llaca V."/>
            <person name="Song R."/>
            <person name="Tanyolac B."/>
            <person name="Young S."/>
            <person name="Ho-Il K."/>
            <person name="Hahn J.H."/>
            <person name="Sangsakoo G."/>
            <person name="Vanavichit A."/>
            <person name="de Mattos Luiz.A.T."/>
            <person name="Zimmer P.D."/>
            <person name="Malone G."/>
            <person name="Dellagostin O."/>
            <person name="de Oliveira A.C."/>
            <person name="Bevan M."/>
            <person name="Bancroft I."/>
            <person name="Minx P."/>
            <person name="Cordum H."/>
            <person name="Wilson R."/>
            <person name="Cheng Z."/>
            <person name="Jin W."/>
            <person name="Jiang J."/>
            <person name="Leong S.A."/>
            <person name="Iwama H."/>
            <person name="Gojobori T."/>
            <person name="Itoh T."/>
            <person name="Niimura Y."/>
            <person name="Fujii Y."/>
            <person name="Habara T."/>
            <person name="Sakai H."/>
            <person name="Sato Y."/>
            <person name="Wilson G."/>
            <person name="Kumar K."/>
            <person name="McCouch S."/>
            <person name="Juretic N."/>
            <person name="Hoen D."/>
            <person name="Wright S."/>
            <person name="Bruskiewich R."/>
            <person name="Bureau T."/>
            <person name="Miyao A."/>
            <person name="Hirochika H."/>
            <person name="Nishikawa T."/>
            <person name="Kadowaki K."/>
            <person name="Sugiura M."/>
            <person name="Burr B."/>
            <person name="Sasaki T."/>
        </authorList>
    </citation>
    <scope>NUCLEOTIDE SEQUENCE [LARGE SCALE GENOMIC DNA]</scope>
    <source>
        <strain evidence="3">cv. Nipponbare</strain>
    </source>
</reference>
<feature type="compositionally biased region" description="Basic and acidic residues" evidence="1">
    <location>
        <begin position="234"/>
        <end position="250"/>
    </location>
</feature>
<evidence type="ECO:0000313" key="2">
    <source>
        <dbReference type="EMBL" id="BAC99470.1"/>
    </source>
</evidence>
<name>Q6ZGH2_ORYSJ</name>
<evidence type="ECO:0000256" key="1">
    <source>
        <dbReference type="SAM" id="MobiDB-lite"/>
    </source>
</evidence>
<dbReference type="EMBL" id="AP004130">
    <property type="protein sequence ID" value="BAC99470.1"/>
    <property type="molecule type" value="Genomic_DNA"/>
</dbReference>
<organism evidence="2 3">
    <name type="scientific">Oryza sativa subsp. japonica</name>
    <name type="common">Rice</name>
    <dbReference type="NCBI Taxonomy" id="39947"/>
    <lineage>
        <taxon>Eukaryota</taxon>
        <taxon>Viridiplantae</taxon>
        <taxon>Streptophyta</taxon>
        <taxon>Embryophyta</taxon>
        <taxon>Tracheophyta</taxon>
        <taxon>Spermatophyta</taxon>
        <taxon>Magnoliopsida</taxon>
        <taxon>Liliopsida</taxon>
        <taxon>Poales</taxon>
        <taxon>Poaceae</taxon>
        <taxon>BOP clade</taxon>
        <taxon>Oryzoideae</taxon>
        <taxon>Oryzeae</taxon>
        <taxon>Oryzinae</taxon>
        <taxon>Oryza</taxon>
        <taxon>Oryza sativa</taxon>
    </lineage>
</organism>
<sequence>MPLLPRTIEPIRARVSLGPGIGMHTLGYILKDSLVAAASLALLCGNVTVASRAAPRRGGCASIASPRPCLPSAAERASAASLPFVCGCSSLPFLSSEQRWRDAEGEGRSAAAVVGEGGEVAGSEEDRRRERERSFLFACRVSSTSKLDPQLGGAIVRGFRPRRGGAPLGTSWATRHRLAHHRRRSRARPQLLLSLSCFDPPPQAPPRPVHPILSWWPKEEVGRRGSQRRRGRHGRGEEKGTKREATERQRSTRSRPISIQSQRARSAASSVAAWAARCCHRLDRLASCHHSAPMPCFLRPRFPLPVGKEKEERGDEK</sequence>
<feature type="region of interest" description="Disordered" evidence="1">
    <location>
        <begin position="107"/>
        <end position="127"/>
    </location>
</feature>
<proteinExistence type="predicted"/>
<protein>
    <submittedName>
        <fullName evidence="2">Uncharacterized protein</fullName>
    </submittedName>
</protein>
<dbReference type="AlphaFoldDB" id="Q6ZGH2"/>
<accession>Q6ZGH2</accession>
<dbReference type="Proteomes" id="UP000000763">
    <property type="component" value="Chromosome 8"/>
</dbReference>
<reference evidence="3" key="2">
    <citation type="journal article" date="2008" name="Nucleic Acids Res.">
        <title>The rice annotation project database (RAP-DB): 2008 update.</title>
        <authorList>
            <consortium name="The rice annotation project (RAP)"/>
        </authorList>
    </citation>
    <scope>GENOME REANNOTATION</scope>
    <source>
        <strain evidence="3">cv. Nipponbare</strain>
    </source>
</reference>